<dbReference type="Proteomes" id="UP001604336">
    <property type="component" value="Unassembled WGS sequence"/>
</dbReference>
<keyword evidence="3" id="KW-1185">Reference proteome</keyword>
<dbReference type="AlphaFoldDB" id="A0ABD1RF73"/>
<organism evidence="2 3">
    <name type="scientific">Abeliophyllum distichum</name>
    <dbReference type="NCBI Taxonomy" id="126358"/>
    <lineage>
        <taxon>Eukaryota</taxon>
        <taxon>Viridiplantae</taxon>
        <taxon>Streptophyta</taxon>
        <taxon>Embryophyta</taxon>
        <taxon>Tracheophyta</taxon>
        <taxon>Spermatophyta</taxon>
        <taxon>Magnoliopsida</taxon>
        <taxon>eudicotyledons</taxon>
        <taxon>Gunneridae</taxon>
        <taxon>Pentapetalae</taxon>
        <taxon>asterids</taxon>
        <taxon>lamiids</taxon>
        <taxon>Lamiales</taxon>
        <taxon>Oleaceae</taxon>
        <taxon>Forsythieae</taxon>
        <taxon>Abeliophyllum</taxon>
    </lineage>
</organism>
<comment type="caution">
    <text evidence="2">The sequence shown here is derived from an EMBL/GenBank/DDBJ whole genome shotgun (WGS) entry which is preliminary data.</text>
</comment>
<accession>A0ABD1RF73</accession>
<evidence type="ECO:0000313" key="3">
    <source>
        <dbReference type="Proteomes" id="UP001604336"/>
    </source>
</evidence>
<reference evidence="3" key="1">
    <citation type="submission" date="2024-07" db="EMBL/GenBank/DDBJ databases">
        <title>Two chromosome-level genome assemblies of Korean endemic species Abeliophyllum distichum and Forsythia ovata (Oleaceae).</title>
        <authorList>
            <person name="Jang H."/>
        </authorList>
    </citation>
    <scope>NUCLEOTIDE SEQUENCE [LARGE SCALE GENOMIC DNA]</scope>
</reference>
<protein>
    <submittedName>
        <fullName evidence="2">Uncharacterized protein</fullName>
    </submittedName>
</protein>
<dbReference type="EMBL" id="JBFOLK010000009">
    <property type="protein sequence ID" value="KAL2487062.1"/>
    <property type="molecule type" value="Genomic_DNA"/>
</dbReference>
<name>A0ABD1RF73_9LAMI</name>
<evidence type="ECO:0000256" key="1">
    <source>
        <dbReference type="SAM" id="MobiDB-lite"/>
    </source>
</evidence>
<feature type="region of interest" description="Disordered" evidence="1">
    <location>
        <begin position="1"/>
        <end position="56"/>
    </location>
</feature>
<feature type="compositionally biased region" description="Basic and acidic residues" evidence="1">
    <location>
        <begin position="25"/>
        <end position="49"/>
    </location>
</feature>
<proteinExistence type="predicted"/>
<evidence type="ECO:0000313" key="2">
    <source>
        <dbReference type="EMBL" id="KAL2487062.1"/>
    </source>
</evidence>
<sequence>MPFSVEIGDKHVPSSGPFSTFKMECSSRHSGENRKNDSHADKWKKKVDSRTTMSKSVEKLASTEDALIEHLKSRSGPLLFEQCMQALNELGSFDKDENCECWDISFLREAKNWVGFTGCRSNHMKIK</sequence>
<gene>
    <name evidence="2" type="ORF">Adt_31818</name>
</gene>